<dbReference type="SUPFAM" id="SSF51246">
    <property type="entry name" value="Rudiment single hybrid motif"/>
    <property type="match status" value="1"/>
</dbReference>
<dbReference type="PANTHER" id="PTHR43472:SF1">
    <property type="entry name" value="PHOSPHORIBOSYLAMINE--GLYCINE LIGASE, CHLOROPLASTIC"/>
    <property type="match status" value="1"/>
</dbReference>
<comment type="cofactor">
    <cofactor evidence="2">
        <name>Mg(2+)</name>
        <dbReference type="ChEBI" id="CHEBI:18420"/>
    </cofactor>
</comment>
<keyword evidence="10 18" id="KW-0067">ATP-binding</keyword>
<evidence type="ECO:0000256" key="14">
    <source>
        <dbReference type="ARBA" id="ARBA00042242"/>
    </source>
</evidence>
<dbReference type="InterPro" id="IPR013815">
    <property type="entry name" value="ATP_grasp_subdomain_1"/>
</dbReference>
<dbReference type="Proteomes" id="UP000268615">
    <property type="component" value="Unassembled WGS sequence"/>
</dbReference>
<dbReference type="UniPathway" id="UPA00074">
    <property type="reaction ID" value="UER00125"/>
</dbReference>
<dbReference type="InterPro" id="IPR020560">
    <property type="entry name" value="PRibGlycinamide_synth_C-dom"/>
</dbReference>
<dbReference type="InterPro" id="IPR020561">
    <property type="entry name" value="PRibGlycinamid_synth_ATP-grasp"/>
</dbReference>
<evidence type="ECO:0000313" key="20">
    <source>
        <dbReference type="EMBL" id="RPH21255.1"/>
    </source>
</evidence>
<comment type="similarity">
    <text evidence="13 17">Belongs to the GARS family.</text>
</comment>
<dbReference type="InterPro" id="IPR011054">
    <property type="entry name" value="Rudment_hybrid_motif"/>
</dbReference>
<dbReference type="FunFam" id="3.90.600.10:FF:000001">
    <property type="entry name" value="Trifunctional purine biosynthetic protein adenosine-3"/>
    <property type="match status" value="1"/>
</dbReference>
<evidence type="ECO:0000313" key="21">
    <source>
        <dbReference type="Proteomes" id="UP000268615"/>
    </source>
</evidence>
<evidence type="ECO:0000256" key="17">
    <source>
        <dbReference type="HAMAP-Rule" id="MF_00138"/>
    </source>
</evidence>
<keyword evidence="6 17" id="KW-0436">Ligase</keyword>
<dbReference type="PROSITE" id="PS50975">
    <property type="entry name" value="ATP_GRASP"/>
    <property type="match status" value="1"/>
</dbReference>
<dbReference type="PROSITE" id="PS00184">
    <property type="entry name" value="GARS"/>
    <property type="match status" value="1"/>
</dbReference>
<dbReference type="EMBL" id="RPOH01000091">
    <property type="protein sequence ID" value="RPH21255.1"/>
    <property type="molecule type" value="Genomic_DNA"/>
</dbReference>
<dbReference type="EC" id="6.3.4.13" evidence="4 17"/>
<evidence type="ECO:0000256" key="12">
    <source>
        <dbReference type="ARBA" id="ARBA00023211"/>
    </source>
</evidence>
<comment type="pathway">
    <text evidence="3 17">Purine metabolism; IMP biosynthesis via de novo pathway; N(1)-(5-phospho-D-ribosyl)glycinamide from 5-phospho-alpha-D-ribose 1-diphosphate: step 2/2.</text>
</comment>
<protein>
    <recommendedName>
        <fullName evidence="5 17">Phosphoribosylamine--glycine ligase</fullName>
        <ecNumber evidence="4 17">6.3.4.13</ecNumber>
    </recommendedName>
    <alternativeName>
        <fullName evidence="16 17">GARS</fullName>
    </alternativeName>
    <alternativeName>
        <fullName evidence="14 17">Glycinamide ribonucleotide synthetase</fullName>
    </alternativeName>
    <alternativeName>
        <fullName evidence="15 17">Phosphoribosylglycinamide synthetase</fullName>
    </alternativeName>
</protein>
<dbReference type="RefSeq" id="WP_124025496.1">
    <property type="nucleotide sequence ID" value="NZ_RPOH01000091.1"/>
</dbReference>
<dbReference type="InterPro" id="IPR020559">
    <property type="entry name" value="PRibGlycinamide_synth_CS"/>
</dbReference>
<keyword evidence="12" id="KW-0464">Manganese</keyword>
<keyword evidence="9 17" id="KW-0658">Purine biosynthesis</keyword>
<dbReference type="GO" id="GO:0009113">
    <property type="term" value="P:purine nucleobase biosynthetic process"/>
    <property type="evidence" value="ECO:0007669"/>
    <property type="project" value="InterPro"/>
</dbReference>
<evidence type="ECO:0000256" key="11">
    <source>
        <dbReference type="ARBA" id="ARBA00022842"/>
    </source>
</evidence>
<feature type="domain" description="ATP-grasp" evidence="19">
    <location>
        <begin position="109"/>
        <end position="316"/>
    </location>
</feature>
<evidence type="ECO:0000256" key="3">
    <source>
        <dbReference type="ARBA" id="ARBA00005174"/>
    </source>
</evidence>
<evidence type="ECO:0000256" key="8">
    <source>
        <dbReference type="ARBA" id="ARBA00022741"/>
    </source>
</evidence>
<dbReference type="Gene3D" id="3.40.50.20">
    <property type="match status" value="1"/>
</dbReference>
<organism evidence="20 21">
    <name type="scientific">Buttiauxella warmboldiae</name>
    <dbReference type="NCBI Taxonomy" id="82993"/>
    <lineage>
        <taxon>Bacteria</taxon>
        <taxon>Pseudomonadati</taxon>
        <taxon>Pseudomonadota</taxon>
        <taxon>Gammaproteobacteria</taxon>
        <taxon>Enterobacterales</taxon>
        <taxon>Enterobacteriaceae</taxon>
        <taxon>Buttiauxella</taxon>
    </lineage>
</organism>
<comment type="caution">
    <text evidence="20">The sequence shown here is derived from an EMBL/GenBank/DDBJ whole genome shotgun (WGS) entry which is preliminary data.</text>
</comment>
<evidence type="ECO:0000256" key="10">
    <source>
        <dbReference type="ARBA" id="ARBA00022840"/>
    </source>
</evidence>
<evidence type="ECO:0000256" key="4">
    <source>
        <dbReference type="ARBA" id="ARBA00013255"/>
    </source>
</evidence>
<sequence>MKVLVIGNGGREHALAWKASQSPLVRTVFVAPGNAGTALEPALQNVAINPTDIPALLNFAQNEKIDLTIVGPEAPLVIGVVDAFRAAGLKIFGPTQGAAQLEGSKAFTKDFLARHKIPTAEYQNFTEVEPALAYVREKGAPIVIKADGLAAGKGVIVAMTLIDAEAAVNDMLAGNAFGDAGHRIVVEEFLDGEEASFIVMVDGENVLPMATSQDHKRVGDGDTGPNTGGMGAYSPAPVVTDEVHQRAMDLVIWPTVRGMAAEGNTYTGFLYAGLMIDKQGNPKVIEFNCRFGDPETQPIMLRLQSDLVELCLAACDGKLNETTSKWDERPSLGVVMAAGGYPADYRNGDVIHGLPLEEVADGKVFHAGTKLRADDMVVTNGGRVLCVTALGDTVALAQQRAYELMKDIHWEGSFSRSDIGYRAIERENAK</sequence>
<keyword evidence="21" id="KW-1185">Reference proteome</keyword>
<dbReference type="InterPro" id="IPR000115">
    <property type="entry name" value="PRibGlycinamide_synth"/>
</dbReference>
<dbReference type="InterPro" id="IPR037123">
    <property type="entry name" value="PRibGlycinamide_synth_C_sf"/>
</dbReference>
<name>A0A3N5D2I4_9ENTR</name>
<evidence type="ECO:0000256" key="2">
    <source>
        <dbReference type="ARBA" id="ARBA00001946"/>
    </source>
</evidence>
<keyword evidence="8 18" id="KW-0547">Nucleotide-binding</keyword>
<dbReference type="SMART" id="SM01209">
    <property type="entry name" value="GARS_A"/>
    <property type="match status" value="1"/>
</dbReference>
<gene>
    <name evidence="17 20" type="primary">purD</name>
    <name evidence="20" type="ORF">EHN07_18595</name>
</gene>
<evidence type="ECO:0000256" key="13">
    <source>
        <dbReference type="ARBA" id="ARBA00038345"/>
    </source>
</evidence>
<dbReference type="Gene3D" id="3.90.600.10">
    <property type="entry name" value="Phosphoribosylglycinamide synthetase, C-terminal domain"/>
    <property type="match status" value="1"/>
</dbReference>
<comment type="catalytic activity">
    <reaction evidence="17">
        <text>5-phospho-beta-D-ribosylamine + glycine + ATP = N(1)-(5-phospho-beta-D-ribosyl)glycinamide + ADP + phosphate + H(+)</text>
        <dbReference type="Rhea" id="RHEA:17453"/>
        <dbReference type="ChEBI" id="CHEBI:15378"/>
        <dbReference type="ChEBI" id="CHEBI:30616"/>
        <dbReference type="ChEBI" id="CHEBI:43474"/>
        <dbReference type="ChEBI" id="CHEBI:57305"/>
        <dbReference type="ChEBI" id="CHEBI:58681"/>
        <dbReference type="ChEBI" id="CHEBI:143788"/>
        <dbReference type="ChEBI" id="CHEBI:456216"/>
        <dbReference type="EC" id="6.3.4.13"/>
    </reaction>
</comment>
<dbReference type="GO" id="GO:0046872">
    <property type="term" value="F:metal ion binding"/>
    <property type="evidence" value="ECO:0007669"/>
    <property type="project" value="UniProtKB-KW"/>
</dbReference>
<evidence type="ECO:0000256" key="18">
    <source>
        <dbReference type="PROSITE-ProRule" id="PRU00409"/>
    </source>
</evidence>
<evidence type="ECO:0000256" key="15">
    <source>
        <dbReference type="ARBA" id="ARBA00042864"/>
    </source>
</evidence>
<dbReference type="GO" id="GO:0004637">
    <property type="term" value="F:phosphoribosylamine-glycine ligase activity"/>
    <property type="evidence" value="ECO:0007669"/>
    <property type="project" value="UniProtKB-UniRule"/>
</dbReference>
<dbReference type="FunFam" id="3.30.470.20:FF:000031">
    <property type="entry name" value="Phosphoribosylamine--glycine ligase"/>
    <property type="match status" value="1"/>
</dbReference>
<dbReference type="Pfam" id="PF02844">
    <property type="entry name" value="GARS_N"/>
    <property type="match status" value="1"/>
</dbReference>
<dbReference type="OrthoDB" id="9807240at2"/>
<comment type="cofactor">
    <cofactor evidence="1">
        <name>Mn(2+)</name>
        <dbReference type="ChEBI" id="CHEBI:29035"/>
    </cofactor>
</comment>
<dbReference type="FunFam" id="3.30.1490.20:FF:000006">
    <property type="entry name" value="phosphoribosylamine--glycine ligase, chloroplastic-like"/>
    <property type="match status" value="1"/>
</dbReference>
<accession>A0A3N5D2I4</accession>
<evidence type="ECO:0000256" key="5">
    <source>
        <dbReference type="ARBA" id="ARBA00020605"/>
    </source>
</evidence>
<reference evidence="20 21" key="1">
    <citation type="submission" date="2018-11" db="EMBL/GenBank/DDBJ databases">
        <title>Draft genome sequence of Buttiauxella warmboldiae CCUG 35512.</title>
        <authorList>
            <person name="Salva-Serra F."/>
            <person name="Marathe N."/>
            <person name="Moore E."/>
            <person name="Svensson L."/>
            <person name="Engstrom-Jakobsson H."/>
        </authorList>
    </citation>
    <scope>NUCLEOTIDE SEQUENCE [LARGE SCALE GENOMIC DNA]</scope>
    <source>
        <strain evidence="20 21">CCUG 35512</strain>
    </source>
</reference>
<dbReference type="NCBIfam" id="TIGR00877">
    <property type="entry name" value="purD"/>
    <property type="match status" value="1"/>
</dbReference>
<dbReference type="InterPro" id="IPR020562">
    <property type="entry name" value="PRibGlycinamide_synth_N"/>
</dbReference>
<dbReference type="SUPFAM" id="SSF52440">
    <property type="entry name" value="PreATP-grasp domain"/>
    <property type="match status" value="1"/>
</dbReference>
<keyword evidence="7" id="KW-0479">Metal-binding</keyword>
<evidence type="ECO:0000259" key="19">
    <source>
        <dbReference type="PROSITE" id="PS50975"/>
    </source>
</evidence>
<dbReference type="Gene3D" id="3.30.1490.20">
    <property type="entry name" value="ATP-grasp fold, A domain"/>
    <property type="match status" value="1"/>
</dbReference>
<evidence type="ECO:0000256" key="16">
    <source>
        <dbReference type="ARBA" id="ARBA00079592"/>
    </source>
</evidence>
<dbReference type="SMART" id="SM01210">
    <property type="entry name" value="GARS_C"/>
    <property type="match status" value="1"/>
</dbReference>
<evidence type="ECO:0000256" key="1">
    <source>
        <dbReference type="ARBA" id="ARBA00001936"/>
    </source>
</evidence>
<dbReference type="GO" id="GO:0005524">
    <property type="term" value="F:ATP binding"/>
    <property type="evidence" value="ECO:0007669"/>
    <property type="project" value="UniProtKB-UniRule"/>
</dbReference>
<dbReference type="Gene3D" id="3.30.470.20">
    <property type="entry name" value="ATP-grasp fold, B domain"/>
    <property type="match status" value="1"/>
</dbReference>
<dbReference type="Pfam" id="PF02843">
    <property type="entry name" value="GARS_C"/>
    <property type="match status" value="1"/>
</dbReference>
<evidence type="ECO:0000256" key="6">
    <source>
        <dbReference type="ARBA" id="ARBA00022598"/>
    </source>
</evidence>
<dbReference type="GO" id="GO:0006189">
    <property type="term" value="P:'de novo' IMP biosynthetic process"/>
    <property type="evidence" value="ECO:0007669"/>
    <property type="project" value="UniProtKB-UniRule"/>
</dbReference>
<keyword evidence="11" id="KW-0460">Magnesium</keyword>
<dbReference type="InterPro" id="IPR016185">
    <property type="entry name" value="PreATP-grasp_dom_sf"/>
</dbReference>
<dbReference type="FunFam" id="3.40.50.20:FF:000006">
    <property type="entry name" value="Phosphoribosylamine--glycine ligase, chloroplastic"/>
    <property type="match status" value="1"/>
</dbReference>
<dbReference type="AlphaFoldDB" id="A0A3N5D2I4"/>
<dbReference type="PANTHER" id="PTHR43472">
    <property type="entry name" value="PHOSPHORIBOSYLAMINE--GLYCINE LIGASE"/>
    <property type="match status" value="1"/>
</dbReference>
<proteinExistence type="inferred from homology"/>
<dbReference type="Pfam" id="PF01071">
    <property type="entry name" value="GARS_A"/>
    <property type="match status" value="1"/>
</dbReference>
<dbReference type="HAMAP" id="MF_00138">
    <property type="entry name" value="GARS"/>
    <property type="match status" value="1"/>
</dbReference>
<evidence type="ECO:0000256" key="7">
    <source>
        <dbReference type="ARBA" id="ARBA00022723"/>
    </source>
</evidence>
<evidence type="ECO:0000256" key="9">
    <source>
        <dbReference type="ARBA" id="ARBA00022755"/>
    </source>
</evidence>
<dbReference type="InterPro" id="IPR011761">
    <property type="entry name" value="ATP-grasp"/>
</dbReference>
<dbReference type="SUPFAM" id="SSF56059">
    <property type="entry name" value="Glutathione synthetase ATP-binding domain-like"/>
    <property type="match status" value="1"/>
</dbReference>